<keyword evidence="1 3" id="KW-0378">Hydrolase</keyword>
<evidence type="ECO:0000313" key="7">
    <source>
        <dbReference type="Proteomes" id="UP000077868"/>
    </source>
</evidence>
<feature type="chain" id="PRO_5008388332" evidence="4">
    <location>
        <begin position="43"/>
        <end position="397"/>
    </location>
</feature>
<feature type="domain" description="Glycoside hydrolase family 5" evidence="5">
    <location>
        <begin position="88"/>
        <end position="324"/>
    </location>
</feature>
<keyword evidence="7" id="KW-1185">Reference proteome</keyword>
<gene>
    <name evidence="6" type="ORF">I601_1227</name>
</gene>
<dbReference type="KEGG" id="ndk:I601_1227"/>
<dbReference type="Pfam" id="PF00150">
    <property type="entry name" value="Cellulase"/>
    <property type="match status" value="1"/>
</dbReference>
<keyword evidence="4" id="KW-0732">Signal</keyword>
<dbReference type="Proteomes" id="UP000077868">
    <property type="component" value="Chromosome"/>
</dbReference>
<dbReference type="InterPro" id="IPR017853">
    <property type="entry name" value="GH"/>
</dbReference>
<dbReference type="STRING" id="1300347.I601_1227"/>
<dbReference type="GO" id="GO:0004553">
    <property type="term" value="F:hydrolase activity, hydrolyzing O-glycosyl compounds"/>
    <property type="evidence" value="ECO:0007669"/>
    <property type="project" value="InterPro"/>
</dbReference>
<sequence length="397" mass="43108">MRSPHRAATSPAPRRHRRGALLTALTGALVTASLSVPAGAPAAPVAPVESSTVALGPVSAAPLAARTQERRRRDNPPPELGVQFHGLWSSYSDADRAGVLDRLVDMGAGWVRLDMSWAMIQPTAGRIDPAGWGVRFVDRVVDMASERGLKVLATFWLTPGWAGPEAGERSLPADPRDYGRALAWAADRWAGQVQAWEVWNEPNSKDFLAGADPAAYADLLCAAHDAVRPATAGGPQLVFGGTMHNDSEWIEAAYDAGAGACFDVLATHPYQSPSDTGPMSGSGESQWEFSHLAEVRALMRRHGDTRPVWVTEFGWSSHSDRGGEQPWERGVSRRQQGTFTVAALEALRKQFPFVKKAFLYNDRARTDAGRHMKGYGLMTPGLKPKPVYRAVQRWAGR</sequence>
<evidence type="ECO:0000259" key="5">
    <source>
        <dbReference type="Pfam" id="PF00150"/>
    </source>
</evidence>
<evidence type="ECO:0000256" key="3">
    <source>
        <dbReference type="RuleBase" id="RU361153"/>
    </source>
</evidence>
<proteinExistence type="inferred from homology"/>
<dbReference type="AlphaFoldDB" id="A0A1A9GH74"/>
<dbReference type="InterPro" id="IPR001547">
    <property type="entry name" value="Glyco_hydro_5"/>
</dbReference>
<dbReference type="PATRIC" id="fig|1300347.3.peg.1229"/>
<evidence type="ECO:0000313" key="6">
    <source>
        <dbReference type="EMBL" id="ANH37669.1"/>
    </source>
</evidence>
<evidence type="ECO:0000256" key="4">
    <source>
        <dbReference type="SAM" id="SignalP"/>
    </source>
</evidence>
<dbReference type="PANTHER" id="PTHR12631:SF10">
    <property type="entry name" value="BETA-XYLOSIDASE-LIKE PROTEIN-RELATED"/>
    <property type="match status" value="1"/>
</dbReference>
<name>A0A1A9GH74_9ACTN</name>
<feature type="signal peptide" evidence="4">
    <location>
        <begin position="1"/>
        <end position="42"/>
    </location>
</feature>
<organism evidence="6 7">
    <name type="scientific">Nocardioides dokdonensis FR1436</name>
    <dbReference type="NCBI Taxonomy" id="1300347"/>
    <lineage>
        <taxon>Bacteria</taxon>
        <taxon>Bacillati</taxon>
        <taxon>Actinomycetota</taxon>
        <taxon>Actinomycetes</taxon>
        <taxon>Propionibacteriales</taxon>
        <taxon>Nocardioidaceae</taxon>
        <taxon>Nocardioides</taxon>
    </lineage>
</organism>
<dbReference type="SUPFAM" id="SSF51445">
    <property type="entry name" value="(Trans)glycosidases"/>
    <property type="match status" value="1"/>
</dbReference>
<dbReference type="EMBL" id="CP015079">
    <property type="protein sequence ID" value="ANH37669.1"/>
    <property type="molecule type" value="Genomic_DNA"/>
</dbReference>
<protein>
    <submittedName>
        <fullName evidence="6">Cellulase (Glycosyl hydrolase family 5)</fullName>
    </submittedName>
</protein>
<comment type="similarity">
    <text evidence="3">Belongs to the glycosyl hydrolase 5 (cellulase A) family.</text>
</comment>
<evidence type="ECO:0000256" key="2">
    <source>
        <dbReference type="ARBA" id="ARBA00023295"/>
    </source>
</evidence>
<accession>A0A1A9GH74</accession>
<evidence type="ECO:0000256" key="1">
    <source>
        <dbReference type="ARBA" id="ARBA00022801"/>
    </source>
</evidence>
<dbReference type="GO" id="GO:0000272">
    <property type="term" value="P:polysaccharide catabolic process"/>
    <property type="evidence" value="ECO:0007669"/>
    <property type="project" value="InterPro"/>
</dbReference>
<dbReference type="PANTHER" id="PTHR12631">
    <property type="entry name" value="ALPHA-L-IDURONIDASE"/>
    <property type="match status" value="1"/>
</dbReference>
<keyword evidence="2 3" id="KW-0326">Glycosidase</keyword>
<reference evidence="6 7" key="1">
    <citation type="submission" date="2016-03" db="EMBL/GenBank/DDBJ databases">
        <title>Complete genome sequence of a soil Actinobacterium, Nocardioides dokdonensis FR1436.</title>
        <authorList>
            <person name="Kwon S.-K."/>
            <person name="Kim K."/>
            <person name="Kim J.F."/>
        </authorList>
    </citation>
    <scope>NUCLEOTIDE SEQUENCE [LARGE SCALE GENOMIC DNA]</scope>
    <source>
        <strain evidence="6 7">FR1436</strain>
    </source>
</reference>
<dbReference type="Gene3D" id="3.20.20.80">
    <property type="entry name" value="Glycosidases"/>
    <property type="match status" value="1"/>
</dbReference>
<dbReference type="RefSeq" id="WP_068107415.1">
    <property type="nucleotide sequence ID" value="NZ_CP015079.1"/>
</dbReference>
<dbReference type="InterPro" id="IPR051923">
    <property type="entry name" value="Glycosyl_Hydrolase_39"/>
</dbReference>